<dbReference type="SUPFAM" id="SSF52540">
    <property type="entry name" value="P-loop containing nucleoside triphosphate hydrolases"/>
    <property type="match status" value="1"/>
</dbReference>
<evidence type="ECO:0000313" key="3">
    <source>
        <dbReference type="Proteomes" id="UP000694865"/>
    </source>
</evidence>
<dbReference type="Gene3D" id="3.40.50.300">
    <property type="entry name" value="P-loop containing nucleotide triphosphate hydrolases"/>
    <property type="match status" value="1"/>
</dbReference>
<organism evidence="3 4">
    <name type="scientific">Saccoglossus kowalevskii</name>
    <name type="common">Acorn worm</name>
    <dbReference type="NCBI Taxonomy" id="10224"/>
    <lineage>
        <taxon>Eukaryota</taxon>
        <taxon>Metazoa</taxon>
        <taxon>Hemichordata</taxon>
        <taxon>Enteropneusta</taxon>
        <taxon>Harrimaniidae</taxon>
        <taxon>Saccoglossus</taxon>
    </lineage>
</organism>
<dbReference type="InterPro" id="IPR000863">
    <property type="entry name" value="Sulfotransferase_dom"/>
</dbReference>
<comment type="similarity">
    <text evidence="1">Belongs to the WSCD family.</text>
</comment>
<reference evidence="4" key="1">
    <citation type="submission" date="2025-08" db="UniProtKB">
        <authorList>
            <consortium name="RefSeq"/>
        </authorList>
    </citation>
    <scope>IDENTIFICATION</scope>
    <source>
        <tissue evidence="4">Testes</tissue>
    </source>
</reference>
<evidence type="ECO:0000259" key="2">
    <source>
        <dbReference type="Pfam" id="PF00685"/>
    </source>
</evidence>
<feature type="domain" description="Sulfotransferase" evidence="2">
    <location>
        <begin position="105"/>
        <end position="200"/>
    </location>
</feature>
<dbReference type="RefSeq" id="XP_006814719.1">
    <property type="nucleotide sequence ID" value="XM_006814656.1"/>
</dbReference>
<gene>
    <name evidence="4" type="primary">LOC100378062</name>
</gene>
<proteinExistence type="inferred from homology"/>
<dbReference type="Pfam" id="PF00685">
    <property type="entry name" value="Sulfotransfer_1"/>
    <property type="match status" value="1"/>
</dbReference>
<keyword evidence="3" id="KW-1185">Reference proteome</keyword>
<dbReference type="PANTHER" id="PTHR45964:SF9">
    <property type="entry name" value="SULFOTRANSFERASE"/>
    <property type="match status" value="1"/>
</dbReference>
<dbReference type="PANTHER" id="PTHR45964">
    <property type="entry name" value="WSCD FAMILY MEMBER CG9164"/>
    <property type="match status" value="1"/>
</dbReference>
<evidence type="ECO:0000256" key="1">
    <source>
        <dbReference type="ARBA" id="ARBA00010236"/>
    </source>
</evidence>
<dbReference type="GeneID" id="100378062"/>
<protein>
    <submittedName>
        <fullName evidence="4">WSC domain-containing protein 2-like</fullName>
    </submittedName>
</protein>
<dbReference type="InterPro" id="IPR051589">
    <property type="entry name" value="Sialate-O-sulfotransferase"/>
</dbReference>
<sequence>MYATLSPICSYFSTYKHNDYPNCSVGYGNWPNGSRPLVGLTSFPRSGNTWTRHLIETATGIHTGSLYNANGLYNGGFTAEFDDPSLGRAVVYKAHGYADIFESGILLIRNPYDSFVSFYLFHTKGFMANPPLEEVFKDNKNWTNFVKRQHVRWPRIVENWFESGKRVLIVHYEDLVANTIYHLRRMLEFQNITLTPDRLKCLNDDLEGRFHRQHSENFHFDPYNEELHHIIDADIQKVNSLLKSRNEPPVHKAAYDVEL</sequence>
<evidence type="ECO:0000313" key="4">
    <source>
        <dbReference type="RefSeq" id="XP_006814719.1"/>
    </source>
</evidence>
<name>A0ABM0M3X8_SACKO</name>
<accession>A0ABM0M3X8</accession>
<dbReference type="InterPro" id="IPR027417">
    <property type="entry name" value="P-loop_NTPase"/>
</dbReference>
<dbReference type="Proteomes" id="UP000694865">
    <property type="component" value="Unplaced"/>
</dbReference>